<accession>A0A2U8P8P9</accession>
<proteinExistence type="predicted"/>
<reference evidence="1 2" key="2">
    <citation type="journal article" date="2017" name="Syst. Appl. Microbiol.">
        <title>Soybeans inoculated with root zone soils of Canadian native legumes harbour diverse and novel Bradyrhizobium spp. that possess agricultural potential.</title>
        <authorList>
            <person name="Bromfield E.S.P."/>
            <person name="Cloutier S."/>
            <person name="Tambong J.T."/>
            <person name="Tran Thi T.V."/>
        </authorList>
    </citation>
    <scope>NUCLEOTIDE SEQUENCE [LARGE SCALE GENOMIC DNA]</scope>
    <source>
        <strain evidence="1 2">OO99</strain>
    </source>
</reference>
<evidence type="ECO:0000313" key="1">
    <source>
        <dbReference type="EMBL" id="AWL94119.1"/>
    </source>
</evidence>
<protein>
    <submittedName>
        <fullName evidence="1">AlpA family phage regulatory protein</fullName>
    </submittedName>
</protein>
<dbReference type="EMBL" id="CP029425">
    <property type="protein sequence ID" value="AWL94119.1"/>
    <property type="molecule type" value="Genomic_DNA"/>
</dbReference>
<reference evidence="1 2" key="1">
    <citation type="journal article" date="2014" name="Int. J. Syst. Evol. Microbiol.">
        <title>Bradyrhizobium ottawaense sp. nov., a symbiotic nitrogen fixing bacterium from root nodules of soybeans in Canada.</title>
        <authorList>
            <person name="Yu X."/>
            <person name="Cloutier S."/>
            <person name="Tambong J.T."/>
            <person name="Bromfield E.S."/>
        </authorList>
    </citation>
    <scope>NUCLEOTIDE SEQUENCE [LARGE SCALE GENOMIC DNA]</scope>
    <source>
        <strain evidence="1 2">OO99</strain>
    </source>
</reference>
<dbReference type="Proteomes" id="UP000215703">
    <property type="component" value="Chromosome"/>
</dbReference>
<name>A0A2U8P8P9_9BRAD</name>
<evidence type="ECO:0000313" key="2">
    <source>
        <dbReference type="Proteomes" id="UP000215703"/>
    </source>
</evidence>
<organism evidence="1 2">
    <name type="scientific">Bradyrhizobium ottawaense</name>
    <dbReference type="NCBI Taxonomy" id="931866"/>
    <lineage>
        <taxon>Bacteria</taxon>
        <taxon>Pseudomonadati</taxon>
        <taxon>Pseudomonadota</taxon>
        <taxon>Alphaproteobacteria</taxon>
        <taxon>Hyphomicrobiales</taxon>
        <taxon>Nitrobacteraceae</taxon>
        <taxon>Bradyrhizobium</taxon>
    </lineage>
</organism>
<gene>
    <name evidence="1" type="ORF">CIT37_19595</name>
</gene>
<dbReference type="AlphaFoldDB" id="A0A2U8P8P9"/>
<sequence length="73" mass="8643">MTPEQVSTLLHCHKQTLWKWLRTIPNFPRPVRVSPQRIAFWEHEVRDYITSLERVEYDPKVGRGARSGQRSVA</sequence>